<organism evidence="1 2">
    <name type="scientific">Candidatus Roizmanbacteria bacterium CG09_land_8_20_14_0_10_41_9</name>
    <dbReference type="NCBI Taxonomy" id="1974850"/>
    <lineage>
        <taxon>Bacteria</taxon>
        <taxon>Candidatus Roizmaniibacteriota</taxon>
    </lineage>
</organism>
<sequence length="60" mass="7155">MRKLSQKNKLNFRCPFCKKEIVSSKKTEIFYRSNWINGCYECFCLSISELTTVSFQAKNY</sequence>
<dbReference type="Proteomes" id="UP000231198">
    <property type="component" value="Unassembled WGS sequence"/>
</dbReference>
<accession>A0A2H0WS30</accession>
<dbReference type="AlphaFoldDB" id="A0A2H0WS30"/>
<reference evidence="2" key="1">
    <citation type="submission" date="2017-09" db="EMBL/GenBank/DDBJ databases">
        <title>Depth-based differentiation of microbial function through sediment-hosted aquifers and enrichment of novel symbionts in the deep terrestrial subsurface.</title>
        <authorList>
            <person name="Probst A.J."/>
            <person name="Ladd B."/>
            <person name="Jarett J.K."/>
            <person name="Geller-Mcgrath D.E."/>
            <person name="Sieber C.M.K."/>
            <person name="Emerson J.B."/>
            <person name="Anantharaman K."/>
            <person name="Thomas B.C."/>
            <person name="Malmstrom R."/>
            <person name="Stieglmeier M."/>
            <person name="Klingl A."/>
            <person name="Woyke T."/>
            <person name="Ryan C.M."/>
            <person name="Banfield J.F."/>
        </authorList>
    </citation>
    <scope>NUCLEOTIDE SEQUENCE [LARGE SCALE GENOMIC DNA]</scope>
</reference>
<gene>
    <name evidence="1" type="ORF">COT62_03710</name>
</gene>
<protein>
    <submittedName>
        <fullName evidence="1">Uncharacterized protein</fullName>
    </submittedName>
</protein>
<dbReference type="EMBL" id="PEZG01000080">
    <property type="protein sequence ID" value="PIS15431.1"/>
    <property type="molecule type" value="Genomic_DNA"/>
</dbReference>
<evidence type="ECO:0000313" key="2">
    <source>
        <dbReference type="Proteomes" id="UP000231198"/>
    </source>
</evidence>
<comment type="caution">
    <text evidence="1">The sequence shown here is derived from an EMBL/GenBank/DDBJ whole genome shotgun (WGS) entry which is preliminary data.</text>
</comment>
<name>A0A2H0WS30_9BACT</name>
<evidence type="ECO:0000313" key="1">
    <source>
        <dbReference type="EMBL" id="PIS15431.1"/>
    </source>
</evidence>
<proteinExistence type="predicted"/>